<dbReference type="AlphaFoldDB" id="A0A9D0ZC95"/>
<evidence type="ECO:0000313" key="2">
    <source>
        <dbReference type="EMBL" id="HIQ72760.1"/>
    </source>
</evidence>
<reference evidence="2" key="2">
    <citation type="journal article" date="2021" name="PeerJ">
        <title>Extensive microbial diversity within the chicken gut microbiome revealed by metagenomics and culture.</title>
        <authorList>
            <person name="Gilroy R."/>
            <person name="Ravi A."/>
            <person name="Getino M."/>
            <person name="Pursley I."/>
            <person name="Horton D.L."/>
            <person name="Alikhan N.F."/>
            <person name="Baker D."/>
            <person name="Gharbi K."/>
            <person name="Hall N."/>
            <person name="Watson M."/>
            <person name="Adriaenssens E.M."/>
            <person name="Foster-Nyarko E."/>
            <person name="Jarju S."/>
            <person name="Secka A."/>
            <person name="Antonio M."/>
            <person name="Oren A."/>
            <person name="Chaudhuri R.R."/>
            <person name="La Ragione R."/>
            <person name="Hildebrand F."/>
            <person name="Pallen M.J."/>
        </authorList>
    </citation>
    <scope>NUCLEOTIDE SEQUENCE</scope>
    <source>
        <strain evidence="2">ChiSxjej2B14-6234</strain>
    </source>
</reference>
<evidence type="ECO:0000313" key="3">
    <source>
        <dbReference type="Proteomes" id="UP000886887"/>
    </source>
</evidence>
<dbReference type="Proteomes" id="UP000886887">
    <property type="component" value="Unassembled WGS sequence"/>
</dbReference>
<proteinExistence type="predicted"/>
<comment type="caution">
    <text evidence="2">The sequence shown here is derived from an EMBL/GenBank/DDBJ whole genome shotgun (WGS) entry which is preliminary data.</text>
</comment>
<keyword evidence="1" id="KW-0732">Signal</keyword>
<dbReference type="EMBL" id="DVFJ01000038">
    <property type="protein sequence ID" value="HIQ72760.1"/>
    <property type="molecule type" value="Genomic_DNA"/>
</dbReference>
<feature type="signal peptide" evidence="1">
    <location>
        <begin position="1"/>
        <end position="23"/>
    </location>
</feature>
<organism evidence="2 3">
    <name type="scientific">Candidatus Onthenecus intestinigallinarum</name>
    <dbReference type="NCBI Taxonomy" id="2840875"/>
    <lineage>
        <taxon>Bacteria</taxon>
        <taxon>Bacillati</taxon>
        <taxon>Bacillota</taxon>
        <taxon>Clostridia</taxon>
        <taxon>Eubacteriales</taxon>
        <taxon>Candidatus Onthenecus</taxon>
    </lineage>
</organism>
<reference evidence="2" key="1">
    <citation type="submission" date="2020-10" db="EMBL/GenBank/DDBJ databases">
        <authorList>
            <person name="Gilroy R."/>
        </authorList>
    </citation>
    <scope>NUCLEOTIDE SEQUENCE</scope>
    <source>
        <strain evidence="2">ChiSxjej2B14-6234</strain>
    </source>
</reference>
<protein>
    <submittedName>
        <fullName evidence="2">Uncharacterized protein</fullName>
    </submittedName>
</protein>
<sequence length="60" mass="6523">MTCTLHWLAALLWALLCPAQSPAAAPAPVVRILAALGAIRPAVRRAACAQDGRMRRMRRM</sequence>
<feature type="chain" id="PRO_5038758688" evidence="1">
    <location>
        <begin position="24"/>
        <end position="60"/>
    </location>
</feature>
<name>A0A9D0ZC95_9FIRM</name>
<evidence type="ECO:0000256" key="1">
    <source>
        <dbReference type="SAM" id="SignalP"/>
    </source>
</evidence>
<gene>
    <name evidence="2" type="ORF">IAB73_11195</name>
</gene>
<accession>A0A9D0ZC95</accession>